<keyword evidence="2" id="KW-0378">Hydrolase</keyword>
<evidence type="ECO:0000256" key="2">
    <source>
        <dbReference type="ARBA" id="ARBA00022801"/>
    </source>
</evidence>
<dbReference type="PANTHER" id="PTHR43248:SF25">
    <property type="entry name" value="AB HYDROLASE-1 DOMAIN-CONTAINING PROTEIN-RELATED"/>
    <property type="match status" value="1"/>
</dbReference>
<name>A0A179FNT9_METCM</name>
<dbReference type="Pfam" id="PF08386">
    <property type="entry name" value="Abhydrolase_4"/>
    <property type="match status" value="1"/>
</dbReference>
<dbReference type="InterPro" id="IPR029058">
    <property type="entry name" value="AB_hydrolase_fold"/>
</dbReference>
<keyword evidence="6" id="KW-1185">Reference proteome</keyword>
<evidence type="ECO:0000256" key="1">
    <source>
        <dbReference type="ARBA" id="ARBA00010088"/>
    </source>
</evidence>
<dbReference type="KEGG" id="pchm:VFPPC_16132"/>
<dbReference type="RefSeq" id="XP_018144349.1">
    <property type="nucleotide sequence ID" value="XM_018293885.1"/>
</dbReference>
<dbReference type="Proteomes" id="UP000078397">
    <property type="component" value="Unassembled WGS sequence"/>
</dbReference>
<dbReference type="Gene3D" id="3.40.50.1820">
    <property type="entry name" value="alpha/beta hydrolase"/>
    <property type="match status" value="1"/>
</dbReference>
<feature type="chain" id="PRO_5008101860" evidence="3">
    <location>
        <begin position="17"/>
        <end position="521"/>
    </location>
</feature>
<dbReference type="OrthoDB" id="425534at2759"/>
<evidence type="ECO:0000256" key="3">
    <source>
        <dbReference type="SAM" id="SignalP"/>
    </source>
</evidence>
<comment type="caution">
    <text evidence="5">The sequence shown here is derived from an EMBL/GenBank/DDBJ whole genome shotgun (WGS) entry which is preliminary data.</text>
</comment>
<dbReference type="GeneID" id="28857879"/>
<organism evidence="5 6">
    <name type="scientific">Pochonia chlamydosporia 170</name>
    <dbReference type="NCBI Taxonomy" id="1380566"/>
    <lineage>
        <taxon>Eukaryota</taxon>
        <taxon>Fungi</taxon>
        <taxon>Dikarya</taxon>
        <taxon>Ascomycota</taxon>
        <taxon>Pezizomycotina</taxon>
        <taxon>Sordariomycetes</taxon>
        <taxon>Hypocreomycetidae</taxon>
        <taxon>Hypocreales</taxon>
        <taxon>Clavicipitaceae</taxon>
        <taxon>Pochonia</taxon>
    </lineage>
</organism>
<dbReference type="SUPFAM" id="SSF53474">
    <property type="entry name" value="alpha/beta-Hydrolases"/>
    <property type="match status" value="1"/>
</dbReference>
<sequence>MKPSLIHLSLVAAANAVTVPLEARNSNCSIKWTKCDAALEKLKTSKLPIECANVTAPLDYTKRDSKETVTLELIRVPAVKKPSKGTILFNFGGPGDAGRTGMLEQMDQLMPSVGYQHDLVAFDPRGTVNTLTFTCRNETELAAFTSKFPTYSNSSDNALGRTWAGQGVVAETCYERKKSIGSYVGTAFTARDLMTVVDALGEDGLLRYWGFSYGTTLGATVAAMFPDRMDKVILDGVQNAHEYYHSHDEQMNLMADESFSGFFKHCVESPTCPLASKNHTAAQLERQFWNFLYKVKYDPVRVGTDIVDYDMIKNVVVASLYGPSSWINLAKSLGDLFNKNNATTLIEYEKKIRGNVQASVTPDANPGIQCGDKDIKRVVSREDFMPVVNEKYNTSKAIADSLMFSDMACAQWKMDAKERYGGDFHVKTKKPLLFIGNTWDPMTPYQSAHNMSSGFEGSGLIELKSYGHGSFAQPSACVVRAVREYFATGKIPEKGKKCETDTPAFSGKTFADVLKIVDGSK</sequence>
<feature type="signal peptide" evidence="3">
    <location>
        <begin position="1"/>
        <end position="16"/>
    </location>
</feature>
<protein>
    <submittedName>
        <fullName evidence="5">Nedd8-like protein</fullName>
    </submittedName>
</protein>
<proteinExistence type="inferred from homology"/>
<dbReference type="AlphaFoldDB" id="A0A179FNT9"/>
<evidence type="ECO:0000259" key="4">
    <source>
        <dbReference type="Pfam" id="PF08386"/>
    </source>
</evidence>
<dbReference type="PANTHER" id="PTHR43248">
    <property type="entry name" value="2-SUCCINYL-6-HYDROXY-2,4-CYCLOHEXADIENE-1-CARBOXYLATE SYNTHASE"/>
    <property type="match status" value="1"/>
</dbReference>
<accession>A0A179FNT9</accession>
<dbReference type="InterPro" id="IPR051601">
    <property type="entry name" value="Serine_prot/Carboxylest_S33"/>
</dbReference>
<keyword evidence="3" id="KW-0732">Signal</keyword>
<dbReference type="EMBL" id="LSBJ02000004">
    <property type="protein sequence ID" value="OAQ67262.1"/>
    <property type="molecule type" value="Genomic_DNA"/>
</dbReference>
<evidence type="ECO:0000313" key="6">
    <source>
        <dbReference type="Proteomes" id="UP000078397"/>
    </source>
</evidence>
<reference evidence="5 6" key="1">
    <citation type="journal article" date="2016" name="PLoS Pathog.">
        <title>Biosynthesis of antibiotic leucinostatins in bio-control fungus Purpureocillium lilacinum and their inhibition on phytophthora revealed by genome mining.</title>
        <authorList>
            <person name="Wang G."/>
            <person name="Liu Z."/>
            <person name="Lin R."/>
            <person name="Li E."/>
            <person name="Mao Z."/>
            <person name="Ling J."/>
            <person name="Yang Y."/>
            <person name="Yin W.B."/>
            <person name="Xie B."/>
        </authorList>
    </citation>
    <scope>NUCLEOTIDE SEQUENCE [LARGE SCALE GENOMIC DNA]</scope>
    <source>
        <strain evidence="5">170</strain>
    </source>
</reference>
<dbReference type="STRING" id="1380566.A0A179FNT9"/>
<evidence type="ECO:0000313" key="5">
    <source>
        <dbReference type="EMBL" id="OAQ67262.1"/>
    </source>
</evidence>
<dbReference type="GO" id="GO:0016787">
    <property type="term" value="F:hydrolase activity"/>
    <property type="evidence" value="ECO:0007669"/>
    <property type="project" value="UniProtKB-KW"/>
</dbReference>
<dbReference type="InterPro" id="IPR013595">
    <property type="entry name" value="Pept_S33_TAP-like_C"/>
</dbReference>
<feature type="domain" description="Peptidase S33 tripeptidyl aminopeptidase-like C-terminal" evidence="4">
    <location>
        <begin position="401"/>
        <end position="498"/>
    </location>
</feature>
<comment type="similarity">
    <text evidence="1">Belongs to the peptidase S33 family.</text>
</comment>
<gene>
    <name evidence="5" type="ORF">VFPPC_16132</name>
</gene>